<organism evidence="2 3">
    <name type="scientific">Porphyra umbilicalis</name>
    <name type="common">Purple laver</name>
    <name type="synonym">Red alga</name>
    <dbReference type="NCBI Taxonomy" id="2786"/>
    <lineage>
        <taxon>Eukaryota</taxon>
        <taxon>Rhodophyta</taxon>
        <taxon>Bangiophyceae</taxon>
        <taxon>Bangiales</taxon>
        <taxon>Bangiaceae</taxon>
        <taxon>Porphyra</taxon>
    </lineage>
</organism>
<dbReference type="EMBL" id="KV919130">
    <property type="protein sequence ID" value="OSX71498.1"/>
    <property type="molecule type" value="Genomic_DNA"/>
</dbReference>
<accession>A0A1X6NSD5</accession>
<feature type="compositionally biased region" description="Basic residues" evidence="1">
    <location>
        <begin position="28"/>
        <end position="83"/>
    </location>
</feature>
<keyword evidence="3" id="KW-1185">Reference proteome</keyword>
<name>A0A1X6NSD5_PORUM</name>
<evidence type="ECO:0000313" key="2">
    <source>
        <dbReference type="EMBL" id="OSX71498.1"/>
    </source>
</evidence>
<gene>
    <name evidence="2" type="ORF">BU14_0527s0011</name>
</gene>
<dbReference type="AlphaFoldDB" id="A0A1X6NSD5"/>
<evidence type="ECO:0000256" key="1">
    <source>
        <dbReference type="SAM" id="MobiDB-lite"/>
    </source>
</evidence>
<protein>
    <submittedName>
        <fullName evidence="2">Uncharacterized protein</fullName>
    </submittedName>
</protein>
<proteinExistence type="predicted"/>
<sequence>MGWPPPPPRSCRRSRPSLRSARSSWRSLGRHSPRLRPTPPRRRRPRPPRSGRRRRQRRRWRHVPRKRRSFRRHWRRRSSVCRN</sequence>
<evidence type="ECO:0000313" key="3">
    <source>
        <dbReference type="Proteomes" id="UP000218209"/>
    </source>
</evidence>
<dbReference type="Proteomes" id="UP000218209">
    <property type="component" value="Unassembled WGS sequence"/>
</dbReference>
<feature type="region of interest" description="Disordered" evidence="1">
    <location>
        <begin position="1"/>
        <end position="83"/>
    </location>
</feature>
<reference evidence="2 3" key="1">
    <citation type="submission" date="2017-03" db="EMBL/GenBank/DDBJ databases">
        <title>WGS assembly of Porphyra umbilicalis.</title>
        <authorList>
            <person name="Brawley S.H."/>
            <person name="Blouin N.A."/>
            <person name="Ficko-Blean E."/>
            <person name="Wheeler G.L."/>
            <person name="Lohr M."/>
            <person name="Goodson H.V."/>
            <person name="Jenkins J.W."/>
            <person name="Blaby-Haas C.E."/>
            <person name="Helliwell K.E."/>
            <person name="Chan C."/>
            <person name="Marriage T."/>
            <person name="Bhattacharya D."/>
            <person name="Klein A.S."/>
            <person name="Badis Y."/>
            <person name="Brodie J."/>
            <person name="Cao Y."/>
            <person name="Collen J."/>
            <person name="Dittami S.M."/>
            <person name="Gachon C.M."/>
            <person name="Green B.R."/>
            <person name="Karpowicz S."/>
            <person name="Kim J.W."/>
            <person name="Kudahl U."/>
            <person name="Lin S."/>
            <person name="Michel G."/>
            <person name="Mittag M."/>
            <person name="Olson B.J."/>
            <person name="Pangilinan J."/>
            <person name="Peng Y."/>
            <person name="Qiu H."/>
            <person name="Shu S."/>
            <person name="Singer J.T."/>
            <person name="Smith A.G."/>
            <person name="Sprecher B.N."/>
            <person name="Wagner V."/>
            <person name="Wang W."/>
            <person name="Wang Z.-Y."/>
            <person name="Yan J."/>
            <person name="Yarish C."/>
            <person name="Zoeuner-Riek S."/>
            <person name="Zhuang Y."/>
            <person name="Zou Y."/>
            <person name="Lindquist E.A."/>
            <person name="Grimwood J."/>
            <person name="Barry K."/>
            <person name="Rokhsar D.S."/>
            <person name="Schmutz J."/>
            <person name="Stiller J.W."/>
            <person name="Grossman A.R."/>
            <person name="Prochnik S.E."/>
        </authorList>
    </citation>
    <scope>NUCLEOTIDE SEQUENCE [LARGE SCALE GENOMIC DNA]</scope>
    <source>
        <strain evidence="2">4086291</strain>
    </source>
</reference>
<feature type="compositionally biased region" description="Low complexity" evidence="1">
    <location>
        <begin position="17"/>
        <end position="27"/>
    </location>
</feature>